<dbReference type="RefSeq" id="WP_115330605.1">
    <property type="nucleotide sequence ID" value="NZ_CAAAHP010000001.1"/>
</dbReference>
<proteinExistence type="predicted"/>
<accession>A0A378JIC1</accession>
<keyword evidence="1" id="KW-0812">Transmembrane</keyword>
<reference evidence="2 3" key="1">
    <citation type="submission" date="2018-06" db="EMBL/GenBank/DDBJ databases">
        <authorList>
            <consortium name="Pathogen Informatics"/>
            <person name="Doyle S."/>
        </authorList>
    </citation>
    <scope>NUCLEOTIDE SEQUENCE [LARGE SCALE GENOMIC DNA]</scope>
    <source>
        <strain evidence="2 3">NCTC13316</strain>
    </source>
</reference>
<keyword evidence="1" id="KW-1133">Transmembrane helix</keyword>
<dbReference type="AlphaFoldDB" id="A0A378JIC1"/>
<dbReference type="Proteomes" id="UP000254794">
    <property type="component" value="Unassembled WGS sequence"/>
</dbReference>
<feature type="transmembrane region" description="Helical" evidence="1">
    <location>
        <begin position="185"/>
        <end position="202"/>
    </location>
</feature>
<feature type="transmembrane region" description="Helical" evidence="1">
    <location>
        <begin position="135"/>
        <end position="158"/>
    </location>
</feature>
<evidence type="ECO:0000313" key="3">
    <source>
        <dbReference type="Proteomes" id="UP000254794"/>
    </source>
</evidence>
<dbReference type="OrthoDB" id="8443503at2"/>
<dbReference type="Pfam" id="PF14348">
    <property type="entry name" value="DtrJ-like"/>
    <property type="match status" value="1"/>
</dbReference>
<dbReference type="NCBIfam" id="TIGR03747">
    <property type="entry name" value="conj_TIGR03747"/>
    <property type="match status" value="1"/>
</dbReference>
<keyword evidence="1" id="KW-0472">Membrane</keyword>
<keyword evidence="3" id="KW-1185">Reference proteome</keyword>
<dbReference type="InterPro" id="IPR022266">
    <property type="entry name" value="DtrJ-like"/>
</dbReference>
<feature type="transmembrane region" description="Helical" evidence="1">
    <location>
        <begin position="208"/>
        <end position="228"/>
    </location>
</feature>
<dbReference type="EMBL" id="UGOD01000001">
    <property type="protein sequence ID" value="STX50935.1"/>
    <property type="molecule type" value="Genomic_DNA"/>
</dbReference>
<name>A0A378JIC1_9GAMM</name>
<evidence type="ECO:0000256" key="1">
    <source>
        <dbReference type="SAM" id="Phobius"/>
    </source>
</evidence>
<evidence type="ECO:0000313" key="2">
    <source>
        <dbReference type="EMBL" id="STX50935.1"/>
    </source>
</evidence>
<feature type="transmembrane region" description="Helical" evidence="1">
    <location>
        <begin position="14"/>
        <end position="37"/>
    </location>
</feature>
<protein>
    <submittedName>
        <fullName evidence="2">Fe2+/Zn2+ uptake regulation protein</fullName>
    </submittedName>
</protein>
<sequence>MAVEKDKQKHSKRIFLNSFLLVFLSWLILLSWGLALWGLKDFNTAWQRIYKLAKQQSSAVLEFNDASIANYIDSKIKTVPTQKLTNKVESTRVFIKSEFDNLLTHTASDFDDLFINAFQVIQQIWNLMCITTEVIYIKFIILVASLPLFTMATTAGLVDGLNQRAIRTASLGRESSYVFHRLNHYFKYGLLLLLTLWLAMPISVNPALFFVPLSILLSVMVSITTSRFKKYL</sequence>
<organism evidence="2 3">
    <name type="scientific">Legionella busanensis</name>
    <dbReference type="NCBI Taxonomy" id="190655"/>
    <lineage>
        <taxon>Bacteria</taxon>
        <taxon>Pseudomonadati</taxon>
        <taxon>Pseudomonadota</taxon>
        <taxon>Gammaproteobacteria</taxon>
        <taxon>Legionellales</taxon>
        <taxon>Legionellaceae</taxon>
        <taxon>Legionella</taxon>
    </lineage>
</organism>
<gene>
    <name evidence="2" type="ORF">NCTC13316_01024</name>
</gene>